<reference evidence="1 2" key="1">
    <citation type="journal article" date="2023" name="Plants (Basel)">
        <title>Bridging the Gap: Combining Genomics and Transcriptomics Approaches to Understand Stylosanthes scabra, an Orphan Legume from the Brazilian Caatinga.</title>
        <authorList>
            <person name="Ferreira-Neto J.R.C."/>
            <person name="da Silva M.D."/>
            <person name="Binneck E."/>
            <person name="de Melo N.F."/>
            <person name="da Silva R.H."/>
            <person name="de Melo A.L.T.M."/>
            <person name="Pandolfi V."/>
            <person name="Bustamante F.O."/>
            <person name="Brasileiro-Vidal A.C."/>
            <person name="Benko-Iseppon A.M."/>
        </authorList>
    </citation>
    <scope>NUCLEOTIDE SEQUENCE [LARGE SCALE GENOMIC DNA]</scope>
    <source>
        <tissue evidence="1">Leaves</tissue>
    </source>
</reference>
<sequence>YGSIVQSSSLQQCGLQATTSEQYVTIEIPQDLIREYLAQNYTHLHLGAVRLHWGNRTVLPKVRP</sequence>
<evidence type="ECO:0000313" key="2">
    <source>
        <dbReference type="Proteomes" id="UP001341840"/>
    </source>
</evidence>
<proteinExistence type="predicted"/>
<protein>
    <submittedName>
        <fullName evidence="1">Uncharacterized protein</fullName>
    </submittedName>
</protein>
<dbReference type="EMBL" id="JASCZI010133497">
    <property type="protein sequence ID" value="MED6167063.1"/>
    <property type="molecule type" value="Genomic_DNA"/>
</dbReference>
<comment type="caution">
    <text evidence="1">The sequence shown here is derived from an EMBL/GenBank/DDBJ whole genome shotgun (WGS) entry which is preliminary data.</text>
</comment>
<gene>
    <name evidence="1" type="ORF">PIB30_115477</name>
</gene>
<feature type="non-terminal residue" evidence="1">
    <location>
        <position position="1"/>
    </location>
</feature>
<accession>A0ABU6V480</accession>
<name>A0ABU6V480_9FABA</name>
<organism evidence="1 2">
    <name type="scientific">Stylosanthes scabra</name>
    <dbReference type="NCBI Taxonomy" id="79078"/>
    <lineage>
        <taxon>Eukaryota</taxon>
        <taxon>Viridiplantae</taxon>
        <taxon>Streptophyta</taxon>
        <taxon>Embryophyta</taxon>
        <taxon>Tracheophyta</taxon>
        <taxon>Spermatophyta</taxon>
        <taxon>Magnoliopsida</taxon>
        <taxon>eudicotyledons</taxon>
        <taxon>Gunneridae</taxon>
        <taxon>Pentapetalae</taxon>
        <taxon>rosids</taxon>
        <taxon>fabids</taxon>
        <taxon>Fabales</taxon>
        <taxon>Fabaceae</taxon>
        <taxon>Papilionoideae</taxon>
        <taxon>50 kb inversion clade</taxon>
        <taxon>dalbergioids sensu lato</taxon>
        <taxon>Dalbergieae</taxon>
        <taxon>Pterocarpus clade</taxon>
        <taxon>Stylosanthes</taxon>
    </lineage>
</organism>
<keyword evidence="2" id="KW-1185">Reference proteome</keyword>
<evidence type="ECO:0000313" key="1">
    <source>
        <dbReference type="EMBL" id="MED6167063.1"/>
    </source>
</evidence>
<dbReference type="Proteomes" id="UP001341840">
    <property type="component" value="Unassembled WGS sequence"/>
</dbReference>